<feature type="transmembrane region" description="Helical" evidence="7">
    <location>
        <begin position="151"/>
        <end position="175"/>
    </location>
</feature>
<dbReference type="PANTHER" id="PTHR12889">
    <property type="entry name" value="GAMMA-SECRETASE SUBUNIT APH-1"/>
    <property type="match status" value="1"/>
</dbReference>
<dbReference type="OrthoDB" id="6507463at2759"/>
<feature type="transmembrane region" description="Helical" evidence="7">
    <location>
        <begin position="109"/>
        <end position="131"/>
    </location>
</feature>
<comment type="subcellular location">
    <subcellularLocation>
        <location evidence="1">Membrane</location>
        <topology evidence="1">Multi-pass membrane protein</topology>
    </subcellularLocation>
</comment>
<feature type="transmembrane region" description="Helical" evidence="7">
    <location>
        <begin position="206"/>
        <end position="224"/>
    </location>
</feature>
<evidence type="ECO:0000313" key="8">
    <source>
        <dbReference type="EnsemblMetazoa" id="XP_014242152.1"/>
    </source>
</evidence>
<accession>A0A8I6RHG9</accession>
<keyword evidence="9" id="KW-1185">Reference proteome</keyword>
<dbReference type="CTD" id="33467"/>
<feature type="transmembrane region" description="Helical" evidence="7">
    <location>
        <begin position="6"/>
        <end position="26"/>
    </location>
</feature>
<dbReference type="RefSeq" id="XP_014242152.1">
    <property type="nucleotide sequence ID" value="XM_014386666.2"/>
</dbReference>
<evidence type="ECO:0000256" key="7">
    <source>
        <dbReference type="SAM" id="Phobius"/>
    </source>
</evidence>
<protein>
    <recommendedName>
        <fullName evidence="10">Gamma-secretase subunit Aph-1</fullName>
    </recommendedName>
</protein>
<dbReference type="GO" id="GO:0016485">
    <property type="term" value="P:protein processing"/>
    <property type="evidence" value="ECO:0007669"/>
    <property type="project" value="InterPro"/>
</dbReference>
<dbReference type="Proteomes" id="UP000494040">
    <property type="component" value="Unassembled WGS sequence"/>
</dbReference>
<keyword evidence="4" id="KW-0914">Notch signaling pathway</keyword>
<evidence type="ECO:0000256" key="4">
    <source>
        <dbReference type="ARBA" id="ARBA00022976"/>
    </source>
</evidence>
<keyword evidence="6 7" id="KW-0472">Membrane</keyword>
<dbReference type="KEGG" id="clec:106662513"/>
<evidence type="ECO:0000256" key="6">
    <source>
        <dbReference type="ARBA" id="ARBA00023136"/>
    </source>
</evidence>
<reference evidence="8" key="1">
    <citation type="submission" date="2022-01" db="UniProtKB">
        <authorList>
            <consortium name="EnsemblMetazoa"/>
        </authorList>
    </citation>
    <scope>IDENTIFICATION</scope>
</reference>
<comment type="similarity">
    <text evidence="2">Belongs to the APH-1 family.</text>
</comment>
<organism evidence="8 9">
    <name type="scientific">Cimex lectularius</name>
    <name type="common">Bed bug</name>
    <name type="synonym">Acanthia lectularia</name>
    <dbReference type="NCBI Taxonomy" id="79782"/>
    <lineage>
        <taxon>Eukaryota</taxon>
        <taxon>Metazoa</taxon>
        <taxon>Ecdysozoa</taxon>
        <taxon>Arthropoda</taxon>
        <taxon>Hexapoda</taxon>
        <taxon>Insecta</taxon>
        <taxon>Pterygota</taxon>
        <taxon>Neoptera</taxon>
        <taxon>Paraneoptera</taxon>
        <taxon>Hemiptera</taxon>
        <taxon>Heteroptera</taxon>
        <taxon>Panheteroptera</taxon>
        <taxon>Cimicomorpha</taxon>
        <taxon>Cimicidae</taxon>
        <taxon>Cimex</taxon>
    </lineage>
</organism>
<feature type="transmembrane region" description="Helical" evidence="7">
    <location>
        <begin position="182"/>
        <end position="200"/>
    </location>
</feature>
<dbReference type="GeneID" id="106662513"/>
<dbReference type="EnsemblMetazoa" id="XM_014386666.2">
    <property type="protein sequence ID" value="XP_014242152.1"/>
    <property type="gene ID" value="LOC106662513"/>
</dbReference>
<name>A0A8I6RHG9_CIMLE</name>
<dbReference type="GO" id="GO:0007219">
    <property type="term" value="P:Notch signaling pathway"/>
    <property type="evidence" value="ECO:0007669"/>
    <property type="project" value="UniProtKB-KW"/>
</dbReference>
<evidence type="ECO:0000256" key="2">
    <source>
        <dbReference type="ARBA" id="ARBA00005577"/>
    </source>
</evidence>
<sequence length="243" mass="27034">MTMMEFAGCALTAYGPAFSLFVLTIIEDPIRIIILVISAFFWLLALLVSSLFWNFVAFRNVLPLSVVFSVLVQEVFRYCIYRLMKEAEYGLKKIRVPNTNMEILSNKQIVPYVAGLGYGVMSVSFSLGNILAELTGPGTVGLKDPQPFFCLNSAVFAMMFTLLHTVWSIVFFYGVDTGKFSLVLWVVGSHLIVSCVTLVNSSGLQYVSLTITFLFLIATAAIAFKVCRTARTVETNTIEQSHR</sequence>
<dbReference type="OMA" id="DTNNYLH"/>
<dbReference type="GO" id="GO:0016020">
    <property type="term" value="C:membrane"/>
    <property type="evidence" value="ECO:0007669"/>
    <property type="project" value="UniProtKB-SubCell"/>
</dbReference>
<dbReference type="Pfam" id="PF06105">
    <property type="entry name" value="Aph-1"/>
    <property type="match status" value="1"/>
</dbReference>
<evidence type="ECO:0000313" key="9">
    <source>
        <dbReference type="Proteomes" id="UP000494040"/>
    </source>
</evidence>
<dbReference type="InterPro" id="IPR009294">
    <property type="entry name" value="Aph-1"/>
</dbReference>
<evidence type="ECO:0008006" key="10">
    <source>
        <dbReference type="Google" id="ProtNLM"/>
    </source>
</evidence>
<keyword evidence="5 7" id="KW-1133">Transmembrane helix</keyword>
<feature type="transmembrane region" description="Helical" evidence="7">
    <location>
        <begin position="33"/>
        <end position="55"/>
    </location>
</feature>
<evidence type="ECO:0000256" key="5">
    <source>
        <dbReference type="ARBA" id="ARBA00022989"/>
    </source>
</evidence>
<proteinExistence type="inferred from homology"/>
<dbReference type="AlphaFoldDB" id="A0A8I6RHG9"/>
<evidence type="ECO:0000256" key="1">
    <source>
        <dbReference type="ARBA" id="ARBA00004141"/>
    </source>
</evidence>
<keyword evidence="3 7" id="KW-0812">Transmembrane</keyword>
<evidence type="ECO:0000256" key="3">
    <source>
        <dbReference type="ARBA" id="ARBA00022692"/>
    </source>
</evidence>